<sequence>MNIFVVLAVAAFLASVEGTQLEEDPKLGGIIDWGVNATINVIVEELDEIFDLNEFNIPIKNPYIKGNISVDHVEIIGIKKMVATAIRLKVLPHINADLTFSLPNLTVAIYNYSVDLKLFNIVPLVLKGNISFSFNEFDFLVIAGVKKMAIDDLQFCMNMKDSQFHITGLYNKALSQYVSKTLTETIAPFVNNFAARITEFVSPLLKNVINSDRKTLETILSNFEGINELN</sequence>
<dbReference type="Pfam" id="PF06585">
    <property type="entry name" value="JHBP"/>
    <property type="match status" value="1"/>
</dbReference>
<dbReference type="InterPro" id="IPR010562">
    <property type="entry name" value="Haemolymph_juvenile_hormone-bd"/>
</dbReference>
<gene>
    <name evidence="2" type="ORF">MELIAE_LOCUS7882</name>
</gene>
<organism evidence="2 3">
    <name type="scientific">Brassicogethes aeneus</name>
    <name type="common">Rape pollen beetle</name>
    <name type="synonym">Meligethes aeneus</name>
    <dbReference type="NCBI Taxonomy" id="1431903"/>
    <lineage>
        <taxon>Eukaryota</taxon>
        <taxon>Metazoa</taxon>
        <taxon>Ecdysozoa</taxon>
        <taxon>Arthropoda</taxon>
        <taxon>Hexapoda</taxon>
        <taxon>Insecta</taxon>
        <taxon>Pterygota</taxon>
        <taxon>Neoptera</taxon>
        <taxon>Endopterygota</taxon>
        <taxon>Coleoptera</taxon>
        <taxon>Polyphaga</taxon>
        <taxon>Cucujiformia</taxon>
        <taxon>Nitidulidae</taxon>
        <taxon>Meligethinae</taxon>
        <taxon>Brassicogethes</taxon>
    </lineage>
</organism>
<reference evidence="2" key="1">
    <citation type="submission" date="2021-12" db="EMBL/GenBank/DDBJ databases">
        <authorList>
            <person name="King R."/>
        </authorList>
    </citation>
    <scope>NUCLEOTIDE SEQUENCE</scope>
</reference>
<dbReference type="OrthoDB" id="6747947at2759"/>
<evidence type="ECO:0000313" key="2">
    <source>
        <dbReference type="EMBL" id="CAH0557088.1"/>
    </source>
</evidence>
<protein>
    <submittedName>
        <fullName evidence="2">Uncharacterized protein</fullName>
    </submittedName>
</protein>
<proteinExistence type="predicted"/>
<keyword evidence="1" id="KW-0732">Signal</keyword>
<name>A0A9P0B829_BRAAE</name>
<dbReference type="PANTHER" id="PTHR11008">
    <property type="entry name" value="PROTEIN TAKEOUT-LIKE PROTEIN"/>
    <property type="match status" value="1"/>
</dbReference>
<dbReference type="Proteomes" id="UP001154078">
    <property type="component" value="Chromosome 5"/>
</dbReference>
<feature type="chain" id="PRO_5040265512" evidence="1">
    <location>
        <begin position="19"/>
        <end position="230"/>
    </location>
</feature>
<keyword evidence="3" id="KW-1185">Reference proteome</keyword>
<dbReference type="GO" id="GO:0005615">
    <property type="term" value="C:extracellular space"/>
    <property type="evidence" value="ECO:0007669"/>
    <property type="project" value="TreeGrafter"/>
</dbReference>
<evidence type="ECO:0000256" key="1">
    <source>
        <dbReference type="SAM" id="SignalP"/>
    </source>
</evidence>
<feature type="signal peptide" evidence="1">
    <location>
        <begin position="1"/>
        <end position="18"/>
    </location>
</feature>
<dbReference type="AlphaFoldDB" id="A0A9P0B829"/>
<dbReference type="PANTHER" id="PTHR11008:SF29">
    <property type="entry name" value="IP17226P"/>
    <property type="match status" value="1"/>
</dbReference>
<dbReference type="EMBL" id="OV121136">
    <property type="protein sequence ID" value="CAH0557088.1"/>
    <property type="molecule type" value="Genomic_DNA"/>
</dbReference>
<accession>A0A9P0B829</accession>
<evidence type="ECO:0000313" key="3">
    <source>
        <dbReference type="Proteomes" id="UP001154078"/>
    </source>
</evidence>